<evidence type="ECO:0000259" key="1">
    <source>
        <dbReference type="Pfam" id="PF01935"/>
    </source>
</evidence>
<comment type="caution">
    <text evidence="2">The sequence shown here is derived from an EMBL/GenBank/DDBJ whole genome shotgun (WGS) entry which is preliminary data.</text>
</comment>
<dbReference type="AlphaFoldDB" id="A9E0J8"/>
<dbReference type="EMBL" id="ABIB01000006">
    <property type="protein sequence ID" value="EDP95876.1"/>
    <property type="molecule type" value="Genomic_DNA"/>
</dbReference>
<dbReference type="InterPro" id="IPR008571">
    <property type="entry name" value="HerA-like"/>
</dbReference>
<proteinExistence type="predicted"/>
<keyword evidence="3" id="KW-1185">Reference proteome</keyword>
<dbReference type="Proteomes" id="UP000002945">
    <property type="component" value="Unassembled WGS sequence"/>
</dbReference>
<dbReference type="InterPro" id="IPR002789">
    <property type="entry name" value="HerA_central"/>
</dbReference>
<protein>
    <recommendedName>
        <fullName evidence="1">Helicase HerA central domain-containing protein</fullName>
    </recommendedName>
</protein>
<reference evidence="2 3" key="1">
    <citation type="journal article" date="2011" name="J. Bacteriol.">
        <title>Genome sequence of the algicidal bacterium Kordia algicida OT-1.</title>
        <authorList>
            <person name="Lee H.S."/>
            <person name="Kang S.G."/>
            <person name="Kwon K.K."/>
            <person name="Lee J.H."/>
            <person name="Kim S.J."/>
        </authorList>
    </citation>
    <scope>NUCLEOTIDE SEQUENCE [LARGE SCALE GENOMIC DNA]</scope>
    <source>
        <strain evidence="2 3">OT-1</strain>
    </source>
</reference>
<organism evidence="2 3">
    <name type="scientific">Kordia algicida OT-1</name>
    <dbReference type="NCBI Taxonomy" id="391587"/>
    <lineage>
        <taxon>Bacteria</taxon>
        <taxon>Pseudomonadati</taxon>
        <taxon>Bacteroidota</taxon>
        <taxon>Flavobacteriia</taxon>
        <taxon>Flavobacteriales</taxon>
        <taxon>Flavobacteriaceae</taxon>
        <taxon>Kordia</taxon>
    </lineage>
</organism>
<feature type="domain" description="Helicase HerA central" evidence="1">
    <location>
        <begin position="570"/>
        <end position="858"/>
    </location>
</feature>
<dbReference type="HOGENOM" id="CLU_280021_0_0_10"/>
<accession>A9E0J8</accession>
<dbReference type="CDD" id="cd01127">
    <property type="entry name" value="TrwB_TraG_TraD_VirD4"/>
    <property type="match status" value="1"/>
</dbReference>
<dbReference type="InterPro" id="IPR027417">
    <property type="entry name" value="P-loop_NTPase"/>
</dbReference>
<dbReference type="RefSeq" id="WP_007093711.1">
    <property type="nucleotide sequence ID" value="NZ_CP142125.1"/>
</dbReference>
<evidence type="ECO:0000313" key="2">
    <source>
        <dbReference type="EMBL" id="EDP95876.1"/>
    </source>
</evidence>
<dbReference type="PANTHER" id="PTHR42957">
    <property type="entry name" value="HELICASE MJ1565-RELATED"/>
    <property type="match status" value="1"/>
</dbReference>
<dbReference type="Pfam" id="PF01935">
    <property type="entry name" value="DUF87"/>
    <property type="match status" value="1"/>
</dbReference>
<dbReference type="Gene3D" id="3.40.50.300">
    <property type="entry name" value="P-loop containing nucleotide triphosphate hydrolases"/>
    <property type="match status" value="2"/>
</dbReference>
<dbReference type="SUPFAM" id="SSF52540">
    <property type="entry name" value="P-loop containing nucleoside triphosphate hydrolases"/>
    <property type="match status" value="1"/>
</dbReference>
<dbReference type="OrthoDB" id="9806951at2"/>
<gene>
    <name evidence="2" type="ORF">KAOT1_05712</name>
</gene>
<evidence type="ECO:0000313" key="3">
    <source>
        <dbReference type="Proteomes" id="UP000002945"/>
    </source>
</evidence>
<dbReference type="STRING" id="391587.KAOT1_05712"/>
<dbReference type="eggNOG" id="COG0433">
    <property type="taxonomic scope" value="Bacteria"/>
</dbReference>
<sequence>MAKRSAESTIAGYYYQFDKTILEILNQIDNTNRVKIEGIEDIDIENLNGSMTFIQCKYHSKIQYDPSKIKEPIQALLQEYKKATDNGLENLKLVLYAHFKEGQEKLADKLDNKKLKISELEFLKNSFLSGKRKDKKTKQKVSYSIHSELGLDDDFLKKFISNLEIDIDASDIDQQGKDVINLIKTNFNNCSNREAEYYYNNALKIIFKLATKDSLEDRQITKKDFINSIDNKKFLFNKWYAHLRGKKQYLEYVKWKLKKERFLSSNKYKFLFIGKEFLTEKSDVSFEDLTKNIINEYFQIGKTFSTKSKVWTIVLECDETEFSEHKSNLNLNGIVPWGKGHISKFKKELFNRDPVINTNQNDRISKTAYDIKFTTFDIFKEKQDEIKNIESVLFFSNKNHQDFFKLSTDRRVPFIISVIEQDNNIKTLADINQIFEEAISGNDYLRIVGIQPNSILVEVTKPNTFKDKNETFSLGSFVKITDDSNNAIIGMLQSYKIKDINDIENETIERKEPSFILDIQPMGYLKDNEFKRGGQEITIPPNDVSIADTALLKDIFSRNANNENEFTFSFGTLSYDDEVDITLEGNNFFNKHIALVGSSGSGKSCTVAQILHSAIKQTDKQKEAKQKNNARVLIFDLHGEYKEAFPACNYLSVDKLKLPYWLLNGEELTDLFIDSNESNHHNQYHQLKNAIVLNKIKHNPHKKIDFDTPAYFSLNEVINYIKNINNLTVYYKDGNIYFAVLPALTPIEYDENKLWERINFENSTGNSKHKEFDAKVSKYGGFNDQFDRFISRLESRKSDNRLDFIIKKGETNNTEQLPNIIKQFLGFKDDKNTSNVTVIDLSGISFDVLSVAVSLVSRLMFNFMYYSKKIHTSQEIENPILLVYEEAHNYIPKHSEVKYRAVKESIERIAKEGRKYGISAMIISQRPSEISETIFSQCNSFVVMRLTNPTDQNYIKKLMPDSINSISDNLSGLESREALVLGSSIPMPTILKVNKLADNKKPKSTDVDFMDKWKENWNELDIISNIVDEMVVPKPDKK</sequence>
<dbReference type="PANTHER" id="PTHR42957:SF1">
    <property type="entry name" value="HELICASE MJ1565-RELATED"/>
    <property type="match status" value="1"/>
</dbReference>
<name>A9E0J8_9FLAO</name>